<accession>A0A1A9AS37</accession>
<gene>
    <name evidence="1" type="ORF">POVWA1_075440</name>
    <name evidence="2" type="ORF">POVWA2_090850</name>
</gene>
<dbReference type="InterPro" id="IPR008780">
    <property type="entry name" value="Plasmodium_Vir"/>
</dbReference>
<evidence type="ECO:0000313" key="2">
    <source>
        <dbReference type="EMBL" id="SBT59038.1"/>
    </source>
</evidence>
<evidence type="ECO:0000313" key="3">
    <source>
        <dbReference type="Proteomes" id="UP000078550"/>
    </source>
</evidence>
<dbReference type="Proteomes" id="UP000078555">
    <property type="component" value="Unassembled WGS sequence"/>
</dbReference>
<evidence type="ECO:0000313" key="1">
    <source>
        <dbReference type="EMBL" id="SBT56335.1"/>
    </source>
</evidence>
<reference evidence="2" key="2">
    <citation type="submission" date="2016-05" db="EMBL/GenBank/DDBJ databases">
        <authorList>
            <person name="Lavstsen T."/>
            <person name="Jespersen J.S."/>
        </authorList>
    </citation>
    <scope>NUCLEOTIDE SEQUENCE [LARGE SCALE GENOMIC DNA]</scope>
</reference>
<dbReference type="EMBL" id="FLRE01002800">
    <property type="protein sequence ID" value="SBT59038.1"/>
    <property type="molecule type" value="Genomic_DNA"/>
</dbReference>
<dbReference type="Pfam" id="PF05795">
    <property type="entry name" value="Plasmodium_Vir"/>
    <property type="match status" value="1"/>
</dbReference>
<keyword evidence="4" id="KW-1185">Reference proteome</keyword>
<dbReference type="EMBL" id="FLRD01001067">
    <property type="protein sequence ID" value="SBT56335.1"/>
    <property type="molecule type" value="Genomic_DNA"/>
</dbReference>
<dbReference type="AlphaFoldDB" id="A0A1A9AS37"/>
<protein>
    <submittedName>
        <fullName evidence="2">PIR Superfamily Protein</fullName>
    </submittedName>
</protein>
<name>A0A1A9AS37_PLAOA</name>
<proteinExistence type="predicted"/>
<reference evidence="3 4" key="1">
    <citation type="submission" date="2016-05" db="EMBL/GenBank/DDBJ databases">
        <authorList>
            <person name="Naeem Raeece"/>
        </authorList>
    </citation>
    <scope>NUCLEOTIDE SEQUENCE [LARGE SCALE GENOMIC DNA]</scope>
</reference>
<sequence>MALQNLQNKYPFLKNIPEYERNPGSFPYYKPAYEDVCKSFMQKHRDKNAYEDICIELAGNLHDLSLNKRRNKHMHCVHLIYWLFDKEIFSKFSYELLDELYDDIINLFKNDFEKSKCNFEQLYNKELNKENIVKLYNFSHHIQSIIDLMKNPNEKDYGKCCNYVRDCYNLYKSSVSSTCSNKFEGSTLCLELGSFVEQYETLVTQLSSSENKIPSLNDSSPIEFKCPDLPVETSSHLAKGIQLLGQVVDRVGLGNGQGPNYISAFGDAISGNGIGSGSPVQTYIRRAINNSGIFDTSDPIANEVINAMFTIIPFLFFLYKYTPIGTWVRRQILRKITMCICRRFRSKHPCFTRILNIGQRIFRLKRYHVGYQALKNF</sequence>
<organism evidence="2 3">
    <name type="scientific">Plasmodium ovale wallikeri</name>
    <dbReference type="NCBI Taxonomy" id="864142"/>
    <lineage>
        <taxon>Eukaryota</taxon>
        <taxon>Sar</taxon>
        <taxon>Alveolata</taxon>
        <taxon>Apicomplexa</taxon>
        <taxon>Aconoidasida</taxon>
        <taxon>Haemosporida</taxon>
        <taxon>Plasmodiidae</taxon>
        <taxon>Plasmodium</taxon>
        <taxon>Plasmodium (Plasmodium)</taxon>
    </lineage>
</organism>
<dbReference type="Proteomes" id="UP000078550">
    <property type="component" value="Unassembled WGS sequence"/>
</dbReference>
<evidence type="ECO:0000313" key="4">
    <source>
        <dbReference type="Proteomes" id="UP000078555"/>
    </source>
</evidence>